<dbReference type="Proteomes" id="UP000887565">
    <property type="component" value="Unplaced"/>
</dbReference>
<name>A0A915IH17_ROMCU</name>
<reference evidence="2" key="1">
    <citation type="submission" date="2022-11" db="UniProtKB">
        <authorList>
            <consortium name="WormBaseParasite"/>
        </authorList>
    </citation>
    <scope>IDENTIFICATION</scope>
</reference>
<dbReference type="PANTHER" id="PTHR44279:SF2">
    <property type="entry name" value="HYDROXYSTEROID (11-BETA) DEHYDROGENASE 1-LIKE B-RELATED"/>
    <property type="match status" value="1"/>
</dbReference>
<protein>
    <submittedName>
        <fullName evidence="2">Uncharacterized protein</fullName>
    </submittedName>
</protein>
<dbReference type="InterPro" id="IPR002347">
    <property type="entry name" value="SDR_fam"/>
</dbReference>
<evidence type="ECO:0000313" key="2">
    <source>
        <dbReference type="WBParaSite" id="nRc.2.0.1.t13466-RA"/>
    </source>
</evidence>
<dbReference type="InterPro" id="IPR036291">
    <property type="entry name" value="NAD(P)-bd_dom_sf"/>
</dbReference>
<dbReference type="InterPro" id="IPR051253">
    <property type="entry name" value="11-beta-HSD"/>
</dbReference>
<dbReference type="GO" id="GO:0016491">
    <property type="term" value="F:oxidoreductase activity"/>
    <property type="evidence" value="ECO:0007669"/>
    <property type="project" value="TreeGrafter"/>
</dbReference>
<dbReference type="OMA" id="MSGIHGK"/>
<organism evidence="1 2">
    <name type="scientific">Romanomermis culicivorax</name>
    <name type="common">Nematode worm</name>
    <dbReference type="NCBI Taxonomy" id="13658"/>
    <lineage>
        <taxon>Eukaryota</taxon>
        <taxon>Metazoa</taxon>
        <taxon>Ecdysozoa</taxon>
        <taxon>Nematoda</taxon>
        <taxon>Enoplea</taxon>
        <taxon>Dorylaimia</taxon>
        <taxon>Mermithida</taxon>
        <taxon>Mermithoidea</taxon>
        <taxon>Mermithidae</taxon>
        <taxon>Romanomermis</taxon>
    </lineage>
</organism>
<dbReference type="PRINTS" id="PR00081">
    <property type="entry name" value="GDHRDH"/>
</dbReference>
<keyword evidence="1" id="KW-1185">Reference proteome</keyword>
<evidence type="ECO:0000313" key="1">
    <source>
        <dbReference type="Proteomes" id="UP000887565"/>
    </source>
</evidence>
<dbReference type="SUPFAM" id="SSF51735">
    <property type="entry name" value="NAD(P)-binding Rossmann-fold domains"/>
    <property type="match status" value="1"/>
</dbReference>
<accession>A0A915IH17</accession>
<dbReference type="AlphaFoldDB" id="A0A915IH17"/>
<sequence length="354" mass="40339">MKSDDLYLRSTSVNDLYPKALLPQTTLHPPTENYRIVSFLNDFRGFWTLFCGLVESAVYLPKLCFIGLVVGFLAGLIYPQNRSLEDLEDLREATVLITGASMGVGEHLAYLFASRGVKLFLTSRSEKRLREVAAHCERLGASKVYYEMANMVNTTNIEEITKAASTKFNNRLDFLILNHALPTRASFWHGKNQDVDDLNLFLQVNFVSYAQLTSSFLPVLKVSRGRVVAISSILARHPFPHFLINSVTKSALESFFVGLRQELAARRDKVSVTLALLGSPISQRKRVNHHDLSSIFNQDPWNETAECIIFGAYDRSREVFCPQWLVYPFSVVLNVPFFRPMLEKFLAFYLEKNY</sequence>
<dbReference type="Gene3D" id="3.40.50.720">
    <property type="entry name" value="NAD(P)-binding Rossmann-like Domain"/>
    <property type="match status" value="1"/>
</dbReference>
<dbReference type="WBParaSite" id="nRc.2.0.1.t13466-RA">
    <property type="protein sequence ID" value="nRc.2.0.1.t13466-RA"/>
    <property type="gene ID" value="nRc.2.0.1.g13466"/>
</dbReference>
<proteinExistence type="predicted"/>
<dbReference type="Pfam" id="PF00106">
    <property type="entry name" value="adh_short"/>
    <property type="match status" value="1"/>
</dbReference>
<dbReference type="PANTHER" id="PTHR44279">
    <property type="entry name" value="HYDROXYSTEROID (11-BETA) DEHYDROGENASE 1-LIKE B-RELATED"/>
    <property type="match status" value="1"/>
</dbReference>